<evidence type="ECO:0000256" key="6">
    <source>
        <dbReference type="SAM" id="MobiDB-lite"/>
    </source>
</evidence>
<evidence type="ECO:0000256" key="3">
    <source>
        <dbReference type="ARBA" id="ARBA00023143"/>
    </source>
</evidence>
<keyword evidence="3 4" id="KW-0975">Bacterial flagellum</keyword>
<dbReference type="NCBIfam" id="TIGR00205">
    <property type="entry name" value="fliE"/>
    <property type="match status" value="1"/>
</dbReference>
<evidence type="ECO:0000256" key="4">
    <source>
        <dbReference type="HAMAP-Rule" id="MF_00724"/>
    </source>
</evidence>
<dbReference type="Pfam" id="PF02049">
    <property type="entry name" value="FliE"/>
    <property type="match status" value="1"/>
</dbReference>
<accession>A0A316GHG4</accession>
<dbReference type="AlphaFoldDB" id="A0A316GHG4"/>
<dbReference type="OrthoDB" id="8909229at2"/>
<dbReference type="Proteomes" id="UP000245708">
    <property type="component" value="Unassembled WGS sequence"/>
</dbReference>
<comment type="caution">
    <text evidence="7">The sequence shown here is derived from an EMBL/GenBank/DDBJ whole genome shotgun (WGS) entry which is preliminary data.</text>
</comment>
<dbReference type="InterPro" id="IPR001624">
    <property type="entry name" value="FliE"/>
</dbReference>
<dbReference type="PANTHER" id="PTHR34653:SF1">
    <property type="entry name" value="FLAGELLAR HOOK-BASAL BODY COMPLEX PROTEIN FLIE"/>
    <property type="match status" value="1"/>
</dbReference>
<proteinExistence type="inferred from homology"/>
<keyword evidence="8" id="KW-1185">Reference proteome</keyword>
<comment type="subcellular location">
    <subcellularLocation>
        <location evidence="1 4">Bacterial flagellum basal body</location>
    </subcellularLocation>
</comment>
<dbReference type="GO" id="GO:0003774">
    <property type="term" value="F:cytoskeletal motor activity"/>
    <property type="evidence" value="ECO:0007669"/>
    <property type="project" value="InterPro"/>
</dbReference>
<sequence>MSISGVTGSQSVLAAAQSPQVQRPSTATADQGTGFSERIGDALQQVAREQNQASRMASDFELGRTDDLAAVMVQQQVSSLGFEMTLQVRNKALGAYRDIMNMPV</sequence>
<feature type="region of interest" description="Disordered" evidence="6">
    <location>
        <begin position="1"/>
        <end position="38"/>
    </location>
</feature>
<evidence type="ECO:0000256" key="2">
    <source>
        <dbReference type="ARBA" id="ARBA00009272"/>
    </source>
</evidence>
<reference evidence="7 8" key="1">
    <citation type="submission" date="2018-05" db="EMBL/GenBank/DDBJ databases">
        <title>Genomic Encyclopedia of Type Strains, Phase IV (KMG-IV): sequencing the most valuable type-strain genomes for metagenomic binning, comparative biology and taxonomic classification.</title>
        <authorList>
            <person name="Goeker M."/>
        </authorList>
    </citation>
    <scope>NUCLEOTIDE SEQUENCE [LARGE SCALE GENOMIC DNA]</scope>
    <source>
        <strain evidence="7 8">DSM 16097</strain>
    </source>
</reference>
<dbReference type="PRINTS" id="PR01006">
    <property type="entry name" value="FLGHOOKFLIE"/>
</dbReference>
<evidence type="ECO:0000256" key="1">
    <source>
        <dbReference type="ARBA" id="ARBA00004117"/>
    </source>
</evidence>
<dbReference type="GO" id="GO:0005198">
    <property type="term" value="F:structural molecule activity"/>
    <property type="evidence" value="ECO:0007669"/>
    <property type="project" value="UniProtKB-UniRule"/>
</dbReference>
<protein>
    <recommendedName>
        <fullName evidence="4 5">Flagellar hook-basal body complex protein FliE</fullName>
    </recommendedName>
</protein>
<gene>
    <name evidence="4" type="primary">fliE</name>
    <name evidence="7" type="ORF">C7455_10427</name>
</gene>
<organism evidence="7 8">
    <name type="scientific">Roseicyclus mahoneyensis</name>
    <dbReference type="NCBI Taxonomy" id="164332"/>
    <lineage>
        <taxon>Bacteria</taxon>
        <taxon>Pseudomonadati</taxon>
        <taxon>Pseudomonadota</taxon>
        <taxon>Alphaproteobacteria</taxon>
        <taxon>Rhodobacterales</taxon>
        <taxon>Roseobacteraceae</taxon>
        <taxon>Roseicyclus</taxon>
    </lineage>
</organism>
<dbReference type="PANTHER" id="PTHR34653">
    <property type="match status" value="1"/>
</dbReference>
<keyword evidence="7" id="KW-0282">Flagellum</keyword>
<dbReference type="RefSeq" id="WP_109667623.1">
    <property type="nucleotide sequence ID" value="NZ_QGGW01000004.1"/>
</dbReference>
<name>A0A316GHG4_9RHOB</name>
<evidence type="ECO:0000313" key="8">
    <source>
        <dbReference type="Proteomes" id="UP000245708"/>
    </source>
</evidence>
<evidence type="ECO:0000256" key="5">
    <source>
        <dbReference type="NCBIfam" id="TIGR00205"/>
    </source>
</evidence>
<dbReference type="GO" id="GO:0009425">
    <property type="term" value="C:bacterial-type flagellum basal body"/>
    <property type="evidence" value="ECO:0007669"/>
    <property type="project" value="UniProtKB-SubCell"/>
</dbReference>
<evidence type="ECO:0000313" key="7">
    <source>
        <dbReference type="EMBL" id="PWK60391.1"/>
    </source>
</evidence>
<comment type="similarity">
    <text evidence="2 4">Belongs to the FliE family.</text>
</comment>
<keyword evidence="7" id="KW-0969">Cilium</keyword>
<dbReference type="GO" id="GO:0071973">
    <property type="term" value="P:bacterial-type flagellum-dependent cell motility"/>
    <property type="evidence" value="ECO:0007669"/>
    <property type="project" value="InterPro"/>
</dbReference>
<keyword evidence="7" id="KW-0966">Cell projection</keyword>
<dbReference type="HAMAP" id="MF_00724">
    <property type="entry name" value="FliE"/>
    <property type="match status" value="1"/>
</dbReference>
<dbReference type="EMBL" id="QGGW01000004">
    <property type="protein sequence ID" value="PWK60391.1"/>
    <property type="molecule type" value="Genomic_DNA"/>
</dbReference>
<feature type="compositionally biased region" description="Polar residues" evidence="6">
    <location>
        <begin position="1"/>
        <end position="34"/>
    </location>
</feature>